<reference evidence="11" key="2">
    <citation type="journal article" date="2021" name="World Allergy Organ. J.">
        <title>Chromosome-level assembly of Dermatophagoides farinae genome and transcriptome reveals two novel allergens Der f 37 and Der f 39.</title>
        <authorList>
            <person name="Chen J."/>
            <person name="Cai Z."/>
            <person name="Fan D."/>
            <person name="Hu J."/>
            <person name="Hou Y."/>
            <person name="He Y."/>
            <person name="Zhang Z."/>
            <person name="Zhao Z."/>
            <person name="Gao P."/>
            <person name="Hu W."/>
            <person name="Sun J."/>
            <person name="Li J."/>
            <person name="Ji K."/>
        </authorList>
    </citation>
    <scope>NUCLEOTIDE SEQUENCE</scope>
    <source>
        <strain evidence="11">JKM2019</strain>
    </source>
</reference>
<feature type="domain" description="Major facilitator superfamily (MFS) profile" evidence="10">
    <location>
        <begin position="1"/>
        <end position="438"/>
    </location>
</feature>
<dbReference type="GO" id="GO:0022857">
    <property type="term" value="F:transmembrane transporter activity"/>
    <property type="evidence" value="ECO:0007669"/>
    <property type="project" value="InterPro"/>
</dbReference>
<evidence type="ECO:0000256" key="6">
    <source>
        <dbReference type="ARBA" id="ARBA00022989"/>
    </source>
</evidence>
<feature type="transmembrane region" description="Helical" evidence="9">
    <location>
        <begin position="37"/>
        <end position="57"/>
    </location>
</feature>
<comment type="caution">
    <text evidence="11">The sequence shown here is derived from an EMBL/GenBank/DDBJ whole genome shotgun (WGS) entry which is preliminary data.</text>
</comment>
<evidence type="ECO:0000256" key="9">
    <source>
        <dbReference type="SAM" id="Phobius"/>
    </source>
</evidence>
<dbReference type="InterPro" id="IPR020846">
    <property type="entry name" value="MFS_dom"/>
</dbReference>
<keyword evidence="8" id="KW-0175">Coiled coil</keyword>
<evidence type="ECO:0000259" key="10">
    <source>
        <dbReference type="PROSITE" id="PS50850"/>
    </source>
</evidence>
<feature type="transmembrane region" description="Helical" evidence="9">
    <location>
        <begin position="66"/>
        <end position="84"/>
    </location>
</feature>
<dbReference type="SUPFAM" id="SSF103473">
    <property type="entry name" value="MFS general substrate transporter"/>
    <property type="match status" value="1"/>
</dbReference>
<dbReference type="AlphaFoldDB" id="A0A9D4P4S1"/>
<dbReference type="InterPro" id="IPR005828">
    <property type="entry name" value="MFS_sugar_transport-like"/>
</dbReference>
<feature type="transmembrane region" description="Helical" evidence="9">
    <location>
        <begin position="311"/>
        <end position="333"/>
    </location>
</feature>
<feature type="transmembrane region" description="Helical" evidence="9">
    <location>
        <begin position="150"/>
        <end position="169"/>
    </location>
</feature>
<keyword evidence="2" id="KW-0813">Transport</keyword>
<keyword evidence="3" id="KW-1003">Cell membrane</keyword>
<dbReference type="FunFam" id="1.20.1250.20:FF:000218">
    <property type="entry name" value="facilitated trehalose transporter Tret1"/>
    <property type="match status" value="1"/>
</dbReference>
<feature type="transmembrane region" description="Helical" evidence="9">
    <location>
        <begin position="345"/>
        <end position="373"/>
    </location>
</feature>
<dbReference type="InterPro" id="IPR005829">
    <property type="entry name" value="Sugar_transporter_CS"/>
</dbReference>
<proteinExistence type="predicted"/>
<dbReference type="PROSITE" id="PS50850">
    <property type="entry name" value="MFS"/>
    <property type="match status" value="1"/>
</dbReference>
<evidence type="ECO:0000256" key="4">
    <source>
        <dbReference type="ARBA" id="ARBA00022597"/>
    </source>
</evidence>
<comment type="subcellular location">
    <subcellularLocation>
        <location evidence="1">Cell membrane</location>
        <topology evidence="1">Multi-pass membrane protein</topology>
    </subcellularLocation>
</comment>
<dbReference type="PANTHER" id="PTHR48021:SF1">
    <property type="entry name" value="GH07001P-RELATED"/>
    <property type="match status" value="1"/>
</dbReference>
<organism evidence="11">
    <name type="scientific">Dermatophagoides farinae</name>
    <name type="common">American house dust mite</name>
    <dbReference type="NCBI Taxonomy" id="6954"/>
    <lineage>
        <taxon>Eukaryota</taxon>
        <taxon>Metazoa</taxon>
        <taxon>Ecdysozoa</taxon>
        <taxon>Arthropoda</taxon>
        <taxon>Chelicerata</taxon>
        <taxon>Arachnida</taxon>
        <taxon>Acari</taxon>
        <taxon>Acariformes</taxon>
        <taxon>Sarcoptiformes</taxon>
        <taxon>Astigmata</taxon>
        <taxon>Psoroptidia</taxon>
        <taxon>Analgoidea</taxon>
        <taxon>Pyroglyphidae</taxon>
        <taxon>Dermatophagoidinae</taxon>
        <taxon>Dermatophagoides</taxon>
    </lineage>
</organism>
<dbReference type="InterPro" id="IPR050549">
    <property type="entry name" value="MFS_Trehalose_Transporter"/>
</dbReference>
<dbReference type="EMBL" id="SDOV01000003">
    <property type="protein sequence ID" value="KAH7643070.1"/>
    <property type="molecule type" value="Genomic_DNA"/>
</dbReference>
<feature type="transmembrane region" description="Helical" evidence="9">
    <location>
        <begin position="413"/>
        <end position="433"/>
    </location>
</feature>
<dbReference type="PRINTS" id="PR00171">
    <property type="entry name" value="SUGRTRNSPORT"/>
</dbReference>
<dbReference type="GO" id="GO:0005886">
    <property type="term" value="C:plasma membrane"/>
    <property type="evidence" value="ECO:0007669"/>
    <property type="project" value="UniProtKB-SubCell"/>
</dbReference>
<feature type="transmembrane region" description="Helical" evidence="9">
    <location>
        <begin position="380"/>
        <end position="401"/>
    </location>
</feature>
<dbReference type="Gene3D" id="1.20.1250.20">
    <property type="entry name" value="MFS general substrate transporter like domains"/>
    <property type="match status" value="1"/>
</dbReference>
<keyword evidence="5 9" id="KW-0812">Transmembrane</keyword>
<name>A0A9D4P4S1_DERFA</name>
<keyword evidence="7 9" id="KW-0472">Membrane</keyword>
<keyword evidence="4" id="KW-0762">Sugar transport</keyword>
<evidence type="ECO:0000256" key="5">
    <source>
        <dbReference type="ARBA" id="ARBA00022692"/>
    </source>
</evidence>
<protein>
    <recommendedName>
        <fullName evidence="10">Major facilitator superfamily (MFS) profile domain-containing protein</fullName>
    </recommendedName>
</protein>
<evidence type="ECO:0000256" key="7">
    <source>
        <dbReference type="ARBA" id="ARBA00023136"/>
    </source>
</evidence>
<feature type="transmembrane region" description="Helical" evidence="9">
    <location>
        <begin position="123"/>
        <end position="144"/>
    </location>
</feature>
<sequence>MGWTSIAGEELDTNFTTTNNNDHWKSPVFPNDIEKKLIASIWTLGSLFGGFSCGYLIDKFGRKKMLILLGIPFGMAWLCIGFAHSSSIIIIGRVINGIGLGISIPTIPLYIAEISTPNIRGYIGMSIGFFAVLGMLLINILNVMNFHWNHLGFIAIVPTTLMMIIMCFMPESPVWCINFINDKNESIKQAEKNLRRLRSKNSDIQQELDNFIEMKKSSDKMNNMVNQSNHHHGLLKSLRRKDIYKPFIIAMVVMTFQQFCGSSIIIYSMNDIFKNSGSTLSAKQSSSITNAIMLATIIIGGFSIDRFGRRILLIISGTAQALSIGTLGVYYYIHLSTSNIQQSSSSILPIICVSIFVSAYSFGIGPLCWIIIAEITPPQAVWLVMSSTSVYSSIGTFIMIFSTKTLFQLLKEYGTYWLFTVVNITIVIFGYFIPETKGRTIDEIGIGRIFTNISTSLSASSSTVRCSTASAQTSCIQIVTILSI</sequence>
<dbReference type="Pfam" id="PF00083">
    <property type="entry name" value="Sugar_tr"/>
    <property type="match status" value="1"/>
</dbReference>
<keyword evidence="6 9" id="KW-1133">Transmembrane helix</keyword>
<dbReference type="InterPro" id="IPR003663">
    <property type="entry name" value="Sugar/inositol_transpt"/>
</dbReference>
<evidence type="ECO:0000256" key="8">
    <source>
        <dbReference type="SAM" id="Coils"/>
    </source>
</evidence>
<accession>A0A9D4P4S1</accession>
<evidence type="ECO:0000256" key="1">
    <source>
        <dbReference type="ARBA" id="ARBA00004651"/>
    </source>
</evidence>
<feature type="transmembrane region" description="Helical" evidence="9">
    <location>
        <begin position="287"/>
        <end position="304"/>
    </location>
</feature>
<feature type="coiled-coil region" evidence="8">
    <location>
        <begin position="180"/>
        <end position="214"/>
    </location>
</feature>
<evidence type="ECO:0000256" key="2">
    <source>
        <dbReference type="ARBA" id="ARBA00022448"/>
    </source>
</evidence>
<feature type="transmembrane region" description="Helical" evidence="9">
    <location>
        <begin position="90"/>
        <end position="111"/>
    </location>
</feature>
<evidence type="ECO:0000256" key="3">
    <source>
        <dbReference type="ARBA" id="ARBA00022475"/>
    </source>
</evidence>
<dbReference type="InterPro" id="IPR036259">
    <property type="entry name" value="MFS_trans_sf"/>
</dbReference>
<dbReference type="PANTHER" id="PTHR48021">
    <property type="match status" value="1"/>
</dbReference>
<dbReference type="Proteomes" id="UP000828236">
    <property type="component" value="Unassembled WGS sequence"/>
</dbReference>
<dbReference type="PROSITE" id="PS00217">
    <property type="entry name" value="SUGAR_TRANSPORT_2"/>
    <property type="match status" value="1"/>
</dbReference>
<reference evidence="11" key="1">
    <citation type="submission" date="2020-06" db="EMBL/GenBank/DDBJ databases">
        <authorList>
            <person name="Ji K."/>
            <person name="Li J."/>
        </authorList>
    </citation>
    <scope>NUCLEOTIDE SEQUENCE</scope>
    <source>
        <strain evidence="11">JKM2019</strain>
        <tissue evidence="11">Whole body</tissue>
    </source>
</reference>
<feature type="transmembrane region" description="Helical" evidence="9">
    <location>
        <begin position="247"/>
        <end position="267"/>
    </location>
</feature>
<dbReference type="PROSITE" id="PS00216">
    <property type="entry name" value="SUGAR_TRANSPORT_1"/>
    <property type="match status" value="1"/>
</dbReference>
<evidence type="ECO:0000313" key="11">
    <source>
        <dbReference type="EMBL" id="KAH7643070.1"/>
    </source>
</evidence>
<gene>
    <name evidence="11" type="ORF">HUG17_9761</name>
</gene>